<protein>
    <recommendedName>
        <fullName evidence="3">Phage head-tail adapter protein</fullName>
    </recommendedName>
</protein>
<keyword evidence="2" id="KW-1185">Reference proteome</keyword>
<evidence type="ECO:0008006" key="3">
    <source>
        <dbReference type="Google" id="ProtNLM"/>
    </source>
</evidence>
<proteinExistence type="predicted"/>
<dbReference type="RefSeq" id="WP_191708562.1">
    <property type="nucleotide sequence ID" value="NZ_JACSQA010000032.1"/>
</dbReference>
<organism evidence="1 2">
    <name type="scientific">Ureibacillus galli</name>
    <dbReference type="NCBI Taxonomy" id="2762222"/>
    <lineage>
        <taxon>Bacteria</taxon>
        <taxon>Bacillati</taxon>
        <taxon>Bacillota</taxon>
        <taxon>Bacilli</taxon>
        <taxon>Bacillales</taxon>
        <taxon>Caryophanaceae</taxon>
        <taxon>Ureibacillus</taxon>
    </lineage>
</organism>
<comment type="caution">
    <text evidence="1">The sequence shown here is derived from an EMBL/GenBank/DDBJ whole genome shotgun (WGS) entry which is preliminary data.</text>
</comment>
<dbReference type="EMBL" id="JACSQA010000032">
    <property type="protein sequence ID" value="MBD8028149.1"/>
    <property type="molecule type" value="Genomic_DNA"/>
</dbReference>
<evidence type="ECO:0000313" key="2">
    <source>
        <dbReference type="Proteomes" id="UP000640930"/>
    </source>
</evidence>
<evidence type="ECO:0000313" key="1">
    <source>
        <dbReference type="EMBL" id="MBD8028149.1"/>
    </source>
</evidence>
<accession>A0ABR8XFY6</accession>
<reference evidence="1 2" key="1">
    <citation type="submission" date="2020-08" db="EMBL/GenBank/DDBJ databases">
        <title>A Genomic Blueprint of the Chicken Gut Microbiome.</title>
        <authorList>
            <person name="Gilroy R."/>
            <person name="Ravi A."/>
            <person name="Getino M."/>
            <person name="Pursley I."/>
            <person name="Horton D.L."/>
            <person name="Alikhan N.-F."/>
            <person name="Baker D."/>
            <person name="Gharbi K."/>
            <person name="Hall N."/>
            <person name="Watson M."/>
            <person name="Adriaenssens E.M."/>
            <person name="Foster-Nyarko E."/>
            <person name="Jarju S."/>
            <person name="Secka A."/>
            <person name="Antonio M."/>
            <person name="Oren A."/>
            <person name="Chaudhuri R."/>
            <person name="La Ragione R.M."/>
            <person name="Hildebrand F."/>
            <person name="Pallen M.J."/>
        </authorList>
    </citation>
    <scope>NUCLEOTIDE SEQUENCE [LARGE SCALE GENOMIC DNA]</scope>
    <source>
        <strain evidence="1 2">Re31</strain>
    </source>
</reference>
<dbReference type="Proteomes" id="UP000640930">
    <property type="component" value="Unassembled WGS sequence"/>
</dbReference>
<name>A0ABR8XFY6_9BACL</name>
<gene>
    <name evidence="1" type="ORF">H9636_15990</name>
</gene>
<sequence length="114" mass="13175">MPSLKQSIGNNQHISLDDVCFLISTTIIYDDLMQPIETELPELVYCSPLNIGQQEFSVTMANGLKAEKVFVIDYDEYDGETKLEYNRIKYNIYRTFVRNDGYIELYCEVRVGGN</sequence>